<name>A0ACC1PIT9_9PEZI</name>
<accession>A0ACC1PIT9</accession>
<dbReference type="EMBL" id="JAPDGR010000241">
    <property type="protein sequence ID" value="KAJ2992917.1"/>
    <property type="molecule type" value="Genomic_DNA"/>
</dbReference>
<reference evidence="1" key="1">
    <citation type="submission" date="2022-10" db="EMBL/GenBank/DDBJ databases">
        <title>Genome Sequence of Xylaria curta.</title>
        <authorList>
            <person name="Buettner E."/>
        </authorList>
    </citation>
    <scope>NUCLEOTIDE SEQUENCE</scope>
    <source>
        <strain evidence="1">Babe10</strain>
    </source>
</reference>
<keyword evidence="2" id="KW-1185">Reference proteome</keyword>
<proteinExistence type="predicted"/>
<evidence type="ECO:0000313" key="2">
    <source>
        <dbReference type="Proteomes" id="UP001143856"/>
    </source>
</evidence>
<protein>
    <submittedName>
        <fullName evidence="1">Uncharacterized protein</fullName>
    </submittedName>
</protein>
<organism evidence="1 2">
    <name type="scientific">Xylaria curta</name>
    <dbReference type="NCBI Taxonomy" id="42375"/>
    <lineage>
        <taxon>Eukaryota</taxon>
        <taxon>Fungi</taxon>
        <taxon>Dikarya</taxon>
        <taxon>Ascomycota</taxon>
        <taxon>Pezizomycotina</taxon>
        <taxon>Sordariomycetes</taxon>
        <taxon>Xylariomycetidae</taxon>
        <taxon>Xylariales</taxon>
        <taxon>Xylariaceae</taxon>
        <taxon>Xylaria</taxon>
    </lineage>
</organism>
<sequence>MSTIQQLKNFIRHGKQARATYDEPAKKHEQSPPRAAQNAMTNPTDPGLVGGREHNAPIPDAYSVQPGDGQNRVAQADGVAAHRAEAHQHASSSHSKSKKTPDPHVAKIVQEENESKSKFPKISRNVYRARDRQGDAGDVAIKVVRKFEMNNMQRANILKEVQIMRQLDHPNIIKLVDFSESRQYYYIILELAPGGELFHQIVRLTYFSEDLSRHVILQVAKALEYLHEDMGVVHRDIKPENILFRPIPFVPSKVPKPKQPGDEDKVDEGEFIPGIGAGEIGQIKIADFGLSKIVWDKQTMTPCGTVGYTAPEIVKDERYSKSVDMWALGCVLYTLLCGFPPFYDESIEVLTEKVAKGQFTFLSPWWDDISKSAQDLISHLLTVDPDKRYTIREFLAHPWIQGSGPTPREERKSQDPERLRAFDASKLVDGGKRMDFRSPGAVNLREIFDVGYSVHRQEEEMQRRKQVGTKAGGPSRLTNLNEESSEEETGADAQHPPKSDDQLEQSMRKTNLGKDQDRGRDRTRQGEREARGYGQHSPSVAQAARQQVRDRHKQRGAFELNLDGATLLGRRANKPTASVGGF</sequence>
<gene>
    <name evidence="1" type="ORF">NUW58_g2006</name>
</gene>
<comment type="caution">
    <text evidence="1">The sequence shown here is derived from an EMBL/GenBank/DDBJ whole genome shotgun (WGS) entry which is preliminary data.</text>
</comment>
<evidence type="ECO:0000313" key="1">
    <source>
        <dbReference type="EMBL" id="KAJ2992917.1"/>
    </source>
</evidence>
<dbReference type="Proteomes" id="UP001143856">
    <property type="component" value="Unassembled WGS sequence"/>
</dbReference>